<organism evidence="4 5">
    <name type="scientific">Meloidogyne enterolobii</name>
    <name type="common">Root-knot nematode worm</name>
    <name type="synonym">Meloidogyne mayaguensis</name>
    <dbReference type="NCBI Taxonomy" id="390850"/>
    <lineage>
        <taxon>Eukaryota</taxon>
        <taxon>Metazoa</taxon>
        <taxon>Ecdysozoa</taxon>
        <taxon>Nematoda</taxon>
        <taxon>Chromadorea</taxon>
        <taxon>Rhabditida</taxon>
        <taxon>Tylenchina</taxon>
        <taxon>Tylenchomorpha</taxon>
        <taxon>Tylenchoidea</taxon>
        <taxon>Meloidogynidae</taxon>
        <taxon>Meloidogyninae</taxon>
        <taxon>Meloidogyne</taxon>
    </lineage>
</organism>
<evidence type="ECO:0000256" key="1">
    <source>
        <dbReference type="SAM" id="Coils"/>
    </source>
</evidence>
<dbReference type="SMART" id="SM00289">
    <property type="entry name" value="WR1"/>
    <property type="match status" value="6"/>
</dbReference>
<feature type="transmembrane region" description="Helical" evidence="2">
    <location>
        <begin position="43"/>
        <end position="63"/>
    </location>
</feature>
<accession>A0A6V7XC47</accession>
<dbReference type="PANTHER" id="PTHR34150:SF7">
    <property type="entry name" value="PROTEIN CBG10108"/>
    <property type="match status" value="1"/>
</dbReference>
<keyword evidence="1" id="KW-0175">Coiled coil</keyword>
<keyword evidence="2" id="KW-0472">Membrane</keyword>
<keyword evidence="2" id="KW-0812">Transmembrane</keyword>
<evidence type="ECO:0000259" key="3">
    <source>
        <dbReference type="Pfam" id="PF04942"/>
    </source>
</evidence>
<feature type="coiled-coil region" evidence="1">
    <location>
        <begin position="321"/>
        <end position="348"/>
    </location>
</feature>
<evidence type="ECO:0000256" key="2">
    <source>
        <dbReference type="SAM" id="Phobius"/>
    </source>
</evidence>
<proteinExistence type="predicted"/>
<evidence type="ECO:0000313" key="4">
    <source>
        <dbReference type="EMBL" id="CAD2196874.1"/>
    </source>
</evidence>
<gene>
    <name evidence="4" type="ORF">MENT_LOCUS50075</name>
</gene>
<dbReference type="InterPro" id="IPR006150">
    <property type="entry name" value="Cys_repeat_1"/>
</dbReference>
<protein>
    <recommendedName>
        <fullName evidence="3">CC domain-containing protein</fullName>
    </recommendedName>
</protein>
<dbReference type="PANTHER" id="PTHR34150">
    <property type="entry name" value="PROTEIN CBG08832-RELATED"/>
    <property type="match status" value="1"/>
</dbReference>
<name>A0A6V7XC47_MELEN</name>
<dbReference type="Proteomes" id="UP000580250">
    <property type="component" value="Unassembled WGS sequence"/>
</dbReference>
<keyword evidence="2" id="KW-1133">Transmembrane helix</keyword>
<sequence>MKLWKNYIYIKLLKRMWHSVFNSKFCYLVATNNNQRRRAISSIFSTTILNFLFIIFLINNIFLSVNIYCQIQQTHNLEKLSKFSSSMPVIGGLCHLDSQDVHIGGKQTQFFLRCEPISESLPGEGVWVVKSKNVGSNAPRISAAALIKSEQQQQIRKTSPKMSSYICDLVSDAHEHGFCSVSENCLQPVYTDRNAFLQCDSTTRRWHKKHCQPSFNFDFERQACIAHTVVKQGHHHFRQFPAIQNFNSINDTKYIDIICLNTLCSKNDPCNVGICNNVIVAFLKMKMCLRVIYIVKIFFHFLKENQDNLTTNHTTFNVFHLLGAKETIQNYQNKFKEKQQQLLSINQKPSLILFYEIKNIPQSNILKHPTEPEPTTNLLNDFNKELEHRRVPKWLQISNENNNQQKIRLRKRIGRSCFCNDCLPCMPFSFLAADSDMLPMNLLTNNINNNFCPGGGPPIASCSTTGFCAPPMQCLQPGICCVMPQVLSPPSLQQNYACPGGLPVLGQCIAGRCMSPAVCSTPANVCCAQATAIPATAGACVNGQCGAGFTCNQGLCCSNSSQTPRCLDGSQSIGACIQGRCGTGYTCTTGNICCPSQLNPCPPGQVSIGLAVNGRCPTGYTLVNGQCCGTQSSQAQISCPQIDSSGPCDRNQQCSEPGYACDISNNWCCPQVFENEDPIGPCIEGEGGTRLCPEGYACVGDGEGECRRLDTGTCAPEEQLGPCGPNNECPAGYECIEGFCCRIDNGGRSGNTRRYRRGIMKLIYM</sequence>
<dbReference type="EMBL" id="CAJEWN010001369">
    <property type="protein sequence ID" value="CAD2196874.1"/>
    <property type="molecule type" value="Genomic_DNA"/>
</dbReference>
<evidence type="ECO:0000313" key="5">
    <source>
        <dbReference type="Proteomes" id="UP000580250"/>
    </source>
</evidence>
<dbReference type="Pfam" id="PF04942">
    <property type="entry name" value="CC"/>
    <property type="match status" value="1"/>
</dbReference>
<dbReference type="OrthoDB" id="5912039at2759"/>
<reference evidence="4 5" key="1">
    <citation type="submission" date="2020-08" db="EMBL/GenBank/DDBJ databases">
        <authorList>
            <person name="Koutsovoulos G."/>
            <person name="Danchin GJ E."/>
        </authorList>
    </citation>
    <scope>NUCLEOTIDE SEQUENCE [LARGE SCALE GENOMIC DNA]</scope>
</reference>
<dbReference type="InterPro" id="IPR007026">
    <property type="entry name" value="CC_domain"/>
</dbReference>
<comment type="caution">
    <text evidence="4">The sequence shown here is derived from an EMBL/GenBank/DDBJ whole genome shotgun (WGS) entry which is preliminary data.</text>
</comment>
<feature type="domain" description="CC" evidence="3">
    <location>
        <begin position="607"/>
        <end position="629"/>
    </location>
</feature>
<dbReference type="AlphaFoldDB" id="A0A6V7XC47"/>